<accession>A0A2N0XA36</accession>
<sequence>MGQFYSDMTPEQVDNFLDFIGYEEAEAREGTSFRAIPAVLIPIGKFLIGTAGAVIIGEVMKYGIVKACQNLEGRYSFFTDFCRTNGHI</sequence>
<evidence type="ECO:0000313" key="2">
    <source>
        <dbReference type="Proteomes" id="UP000233249"/>
    </source>
</evidence>
<dbReference type="Proteomes" id="UP000233249">
    <property type="component" value="Unassembled WGS sequence"/>
</dbReference>
<name>A0A2N0XA36_9CORY</name>
<dbReference type="AlphaFoldDB" id="A0A2N0XA36"/>
<protein>
    <submittedName>
        <fullName evidence="1">Uncharacterized protein</fullName>
    </submittedName>
</protein>
<reference evidence="1 2" key="1">
    <citation type="submission" date="2017-12" db="EMBL/GenBank/DDBJ databases">
        <title>Corynebacterium mastitidis 16-1433 Genome.</title>
        <authorList>
            <person name="Gulvik C.A."/>
        </authorList>
    </citation>
    <scope>NUCLEOTIDE SEQUENCE [LARGE SCALE GENOMIC DNA]</scope>
    <source>
        <strain evidence="1 2">16-1433</strain>
    </source>
</reference>
<comment type="caution">
    <text evidence="1">The sequence shown here is derived from an EMBL/GenBank/DDBJ whole genome shotgun (WGS) entry which is preliminary data.</text>
</comment>
<proteinExistence type="predicted"/>
<organism evidence="1 2">
    <name type="scientific">Corynebacterium mastitidis</name>
    <dbReference type="NCBI Taxonomy" id="161890"/>
    <lineage>
        <taxon>Bacteria</taxon>
        <taxon>Bacillati</taxon>
        <taxon>Actinomycetota</taxon>
        <taxon>Actinomycetes</taxon>
        <taxon>Mycobacteriales</taxon>
        <taxon>Corynebacteriaceae</taxon>
        <taxon>Corynebacterium</taxon>
    </lineage>
</organism>
<evidence type="ECO:0000313" key="1">
    <source>
        <dbReference type="EMBL" id="PKF69574.1"/>
    </source>
</evidence>
<gene>
    <name evidence="1" type="ORF">CXB45_01595</name>
</gene>
<dbReference type="EMBL" id="PJAF01000002">
    <property type="protein sequence ID" value="PKF69574.1"/>
    <property type="molecule type" value="Genomic_DNA"/>
</dbReference>